<dbReference type="InterPro" id="IPR013324">
    <property type="entry name" value="RNA_pol_sigma_r3/r4-like"/>
</dbReference>
<comment type="function">
    <text evidence="2 3">Might take part in the signal recognition particle (SRP) pathway. This is inferred from the conservation of its genetic proximity to ftsY/ffh. May be a regulatory protein.</text>
</comment>
<comment type="caution">
    <text evidence="4">The sequence shown here is derived from an EMBL/GenBank/DDBJ whole genome shotgun (WGS) entry which is preliminary data.</text>
</comment>
<evidence type="ECO:0000256" key="1">
    <source>
        <dbReference type="ARBA" id="ARBA00008720"/>
    </source>
</evidence>
<dbReference type="HAMAP" id="MF_00245">
    <property type="entry name" value="UPF0122"/>
    <property type="match status" value="1"/>
</dbReference>
<sequence length="121" mass="13998">MNKTLPSGRAAMDERLRANDLFDVYGSLLTKRQQEILTLYVLDDLSLSEIQEELQISRAAISEAIRKGIASMEQMERSIGFIAKRDAIMNLFEMDESSLKKIRTIYFEENTQDELIRFSEN</sequence>
<dbReference type="InterPro" id="IPR036388">
    <property type="entry name" value="WH-like_DNA-bd_sf"/>
</dbReference>
<comment type="similarity">
    <text evidence="1 3">Belongs to the UPF0122 family.</text>
</comment>
<dbReference type="Proteomes" id="UP000186341">
    <property type="component" value="Unassembled WGS sequence"/>
</dbReference>
<gene>
    <name evidence="4" type="ORF">BO222_00485</name>
</gene>
<reference evidence="4 5" key="1">
    <citation type="submission" date="2016-11" db="EMBL/GenBank/DDBJ databases">
        <title>Description of two novel members of the family Erysipelotrichaceae: Ileibacterium lipovorans gen. nov., sp. nov. and Dubosiella newyorkensis, gen. nov., sp. nov.</title>
        <authorList>
            <person name="Cox L.M."/>
            <person name="Sohn J."/>
            <person name="Tyrrell K.L."/>
            <person name="Citron D.M."/>
            <person name="Lawson P.A."/>
            <person name="Patel N.B."/>
            <person name="Iizumi T."/>
            <person name="Perez-Perez G.I."/>
            <person name="Goldstein E.J."/>
            <person name="Blaser M.J."/>
        </authorList>
    </citation>
    <scope>NUCLEOTIDE SEQUENCE [LARGE SCALE GENOMIC DNA]</scope>
    <source>
        <strain evidence="4 5">NYU-BL-A3</strain>
    </source>
</reference>
<evidence type="ECO:0000313" key="4">
    <source>
        <dbReference type="EMBL" id="OLU43139.1"/>
    </source>
</evidence>
<keyword evidence="5" id="KW-1185">Reference proteome</keyword>
<accession>A0A1U7NJC8</accession>
<dbReference type="PANTHER" id="PTHR40083:SF1">
    <property type="entry name" value="UPF0122 PROTEIN YLXM"/>
    <property type="match status" value="1"/>
</dbReference>
<dbReference type="EMBL" id="MPJW01000022">
    <property type="protein sequence ID" value="OLU43139.1"/>
    <property type="molecule type" value="Genomic_DNA"/>
</dbReference>
<evidence type="ECO:0000256" key="3">
    <source>
        <dbReference type="HAMAP-Rule" id="MF_00245"/>
    </source>
</evidence>
<organism evidence="4 5">
    <name type="scientific">Ileibacterium valens</name>
    <dbReference type="NCBI Taxonomy" id="1862668"/>
    <lineage>
        <taxon>Bacteria</taxon>
        <taxon>Bacillati</taxon>
        <taxon>Bacillota</taxon>
        <taxon>Erysipelotrichia</taxon>
        <taxon>Erysipelotrichales</taxon>
        <taxon>Erysipelotrichaceae</taxon>
        <taxon>Ileibacterium</taxon>
    </lineage>
</organism>
<dbReference type="Gene3D" id="1.10.10.10">
    <property type="entry name" value="Winged helix-like DNA-binding domain superfamily/Winged helix DNA-binding domain"/>
    <property type="match status" value="1"/>
</dbReference>
<dbReference type="PANTHER" id="PTHR40083">
    <property type="entry name" value="UPF0122 PROTEIN CBO2450/CLC_2298"/>
    <property type="match status" value="1"/>
</dbReference>
<evidence type="ECO:0000256" key="2">
    <source>
        <dbReference type="ARBA" id="ARBA00024764"/>
    </source>
</evidence>
<proteinExistence type="inferred from homology"/>
<dbReference type="Pfam" id="PF04297">
    <property type="entry name" value="UPF0122"/>
    <property type="match status" value="1"/>
</dbReference>
<dbReference type="OrthoDB" id="6392at2"/>
<evidence type="ECO:0000313" key="5">
    <source>
        <dbReference type="Proteomes" id="UP000186341"/>
    </source>
</evidence>
<dbReference type="GeneID" id="82201725"/>
<dbReference type="InterPro" id="IPR007394">
    <property type="entry name" value="UPF0122"/>
</dbReference>
<dbReference type="RefSeq" id="WP_075817416.1">
    <property type="nucleotide sequence ID" value="NZ_CAJUTZ010000002.1"/>
</dbReference>
<name>A0A1U7NJC8_9FIRM</name>
<protein>
    <recommendedName>
        <fullName evidence="3">UPF0122 protein BO222_00485</fullName>
    </recommendedName>
</protein>
<dbReference type="AlphaFoldDB" id="A0A1U7NJC8"/>
<dbReference type="SUPFAM" id="SSF88659">
    <property type="entry name" value="Sigma3 and sigma4 domains of RNA polymerase sigma factors"/>
    <property type="match status" value="1"/>
</dbReference>